<comment type="caution">
    <text evidence="4">The sequence shown here is derived from an EMBL/GenBank/DDBJ whole genome shotgun (WGS) entry which is preliminary data.</text>
</comment>
<keyword evidence="5" id="KW-1185">Reference proteome</keyword>
<dbReference type="InterPro" id="IPR029056">
    <property type="entry name" value="Ribokinase-like"/>
</dbReference>
<dbReference type="RefSeq" id="WP_343786328.1">
    <property type="nucleotide sequence ID" value="NZ_BAAAFH010000007.1"/>
</dbReference>
<proteinExistence type="predicted"/>
<dbReference type="GO" id="GO:0016301">
    <property type="term" value="F:kinase activity"/>
    <property type="evidence" value="ECO:0007669"/>
    <property type="project" value="UniProtKB-KW"/>
</dbReference>
<evidence type="ECO:0000313" key="4">
    <source>
        <dbReference type="EMBL" id="GAA0875161.1"/>
    </source>
</evidence>
<evidence type="ECO:0000256" key="1">
    <source>
        <dbReference type="ARBA" id="ARBA00022679"/>
    </source>
</evidence>
<name>A0ABP3Y0M1_9FLAO</name>
<dbReference type="Pfam" id="PF00294">
    <property type="entry name" value="PfkB"/>
    <property type="match status" value="1"/>
</dbReference>
<evidence type="ECO:0000313" key="5">
    <source>
        <dbReference type="Proteomes" id="UP001501126"/>
    </source>
</evidence>
<reference evidence="5" key="1">
    <citation type="journal article" date="2019" name="Int. J. Syst. Evol. Microbiol.">
        <title>The Global Catalogue of Microorganisms (GCM) 10K type strain sequencing project: providing services to taxonomists for standard genome sequencing and annotation.</title>
        <authorList>
            <consortium name="The Broad Institute Genomics Platform"/>
            <consortium name="The Broad Institute Genome Sequencing Center for Infectious Disease"/>
            <person name="Wu L."/>
            <person name="Ma J."/>
        </authorList>
    </citation>
    <scope>NUCLEOTIDE SEQUENCE [LARGE SCALE GENOMIC DNA]</scope>
    <source>
        <strain evidence="5">JCM 16083</strain>
    </source>
</reference>
<dbReference type="PROSITE" id="PS00583">
    <property type="entry name" value="PFKB_KINASES_1"/>
    <property type="match status" value="1"/>
</dbReference>
<dbReference type="Gene3D" id="3.40.1190.20">
    <property type="match status" value="1"/>
</dbReference>
<accession>A0ABP3Y0M1</accession>
<dbReference type="InterPro" id="IPR002173">
    <property type="entry name" value="Carboh/pur_kinase_PfkB_CS"/>
</dbReference>
<keyword evidence="2 4" id="KW-0418">Kinase</keyword>
<evidence type="ECO:0000256" key="2">
    <source>
        <dbReference type="ARBA" id="ARBA00022777"/>
    </source>
</evidence>
<dbReference type="Proteomes" id="UP001501126">
    <property type="component" value="Unassembled WGS sequence"/>
</dbReference>
<evidence type="ECO:0000259" key="3">
    <source>
        <dbReference type="Pfam" id="PF00294"/>
    </source>
</evidence>
<dbReference type="PANTHER" id="PTHR46969">
    <property type="entry name" value="BIFUNCTIONAL PROTEIN HLDE"/>
    <property type="match status" value="1"/>
</dbReference>
<dbReference type="InterPro" id="IPR011611">
    <property type="entry name" value="PfkB_dom"/>
</dbReference>
<organism evidence="4 5">
    <name type="scientific">Wandonia haliotis</name>
    <dbReference type="NCBI Taxonomy" id="574963"/>
    <lineage>
        <taxon>Bacteria</taxon>
        <taxon>Pseudomonadati</taxon>
        <taxon>Bacteroidota</taxon>
        <taxon>Flavobacteriia</taxon>
        <taxon>Flavobacteriales</taxon>
        <taxon>Crocinitomicaceae</taxon>
        <taxon>Wandonia</taxon>
    </lineage>
</organism>
<keyword evidence="1" id="KW-0808">Transferase</keyword>
<dbReference type="CDD" id="cd01172">
    <property type="entry name" value="RfaE_like"/>
    <property type="match status" value="1"/>
</dbReference>
<feature type="domain" description="Carbohydrate kinase PfkB" evidence="3">
    <location>
        <begin position="14"/>
        <end position="312"/>
    </location>
</feature>
<dbReference type="InterPro" id="IPR011913">
    <property type="entry name" value="RfaE_dom_I"/>
</dbReference>
<dbReference type="SUPFAM" id="SSF53613">
    <property type="entry name" value="Ribokinase-like"/>
    <property type="match status" value="1"/>
</dbReference>
<gene>
    <name evidence="4" type="primary">rfaE1</name>
    <name evidence="4" type="ORF">GCM10009118_15690</name>
</gene>
<protein>
    <submittedName>
        <fullName evidence="4">D-glycero-beta-D-manno-heptose-7-phosphate kinase</fullName>
    </submittedName>
</protein>
<dbReference type="EMBL" id="BAAAFH010000007">
    <property type="protein sequence ID" value="GAA0875161.1"/>
    <property type="molecule type" value="Genomic_DNA"/>
</dbReference>
<dbReference type="PANTHER" id="PTHR46969:SF1">
    <property type="entry name" value="BIFUNCTIONAL PROTEIN HLDE"/>
    <property type="match status" value="1"/>
</dbReference>
<sequence length="328" mass="36067">MDSRTIVESFKGKRILVIGDVMIDAYLQGKVSRVSPEAPVPIVSFGKHEERLGGAANVALNIAALGAVPVLTSVIGEDKEGERLLELMHLQEMSVAGIVRSTDRITTVKTRVIGNNQHLLRIDHEQTNPVNSDEETELIERVKAICESGIDAIIFEDYNKGTLTERVIQEVIALATLLSIPTAVDPKKDNFFAYQGVTLFKPNLKELKEGLNIDFQFRPGQEFEDAVNELEKRLNNTITFVTLSEHGVFIKHDEKKHYIQAHLRNIADVSGAGDTVISVATLCYTVGVPVELIASFANLAGGIVCEKVGVVSIDKEELIREADKLIKV</sequence>